<evidence type="ECO:0000313" key="6">
    <source>
        <dbReference type="EMBL" id="MBA4628296.1"/>
    </source>
</evidence>
<evidence type="ECO:0000256" key="3">
    <source>
        <dbReference type="ARBA" id="ARBA00022701"/>
    </source>
</evidence>
<keyword evidence="4" id="KW-0963">Cytoplasm</keyword>
<evidence type="ECO:0000256" key="1">
    <source>
        <dbReference type="ARBA" id="ARBA00004245"/>
    </source>
</evidence>
<dbReference type="EMBL" id="GISG01065394">
    <property type="protein sequence ID" value="MBA4628296.1"/>
    <property type="molecule type" value="Transcribed_RNA"/>
</dbReference>
<dbReference type="PANTHER" id="PTHR19321:SF4">
    <property type="entry name" value="65-KDA MICROTUBULE-ASSOCIATED PROTEIN 5"/>
    <property type="match status" value="1"/>
</dbReference>
<sequence>MLFLYDKEPLLHQLEEYTLQRQQREAEKRRNWEQKKLQEQLATEKEALFGSRPNPKKPLTQSTIHNTMAGTPIARRVGTPSKRLGISAGKERRDSSRDGGLMPVNFVALAKDGPISRG</sequence>
<evidence type="ECO:0000256" key="2">
    <source>
        <dbReference type="ARBA" id="ARBA00006187"/>
    </source>
</evidence>
<dbReference type="InterPro" id="IPR007145">
    <property type="entry name" value="MAP65_Ase1_PRC1"/>
</dbReference>
<reference evidence="6" key="1">
    <citation type="journal article" date="2013" name="J. Plant Res.">
        <title>Effect of fungi and light on seed germination of three Opuntia species from semiarid lands of central Mexico.</title>
        <authorList>
            <person name="Delgado-Sanchez P."/>
            <person name="Jimenez-Bremont J.F."/>
            <person name="Guerrero-Gonzalez Mde L."/>
            <person name="Flores J."/>
        </authorList>
    </citation>
    <scope>NUCLEOTIDE SEQUENCE</scope>
    <source>
        <tissue evidence="6">Cladode</tissue>
    </source>
</reference>
<keyword evidence="3" id="KW-0493">Microtubule</keyword>
<dbReference type="GO" id="GO:0000226">
    <property type="term" value="P:microtubule cytoskeleton organization"/>
    <property type="evidence" value="ECO:0007669"/>
    <property type="project" value="InterPro"/>
</dbReference>
<evidence type="ECO:0000256" key="5">
    <source>
        <dbReference type="SAM" id="MobiDB-lite"/>
    </source>
</evidence>
<evidence type="ECO:0000256" key="4">
    <source>
        <dbReference type="ARBA" id="ARBA00023212"/>
    </source>
</evidence>
<reference evidence="6" key="2">
    <citation type="submission" date="2020-07" db="EMBL/GenBank/DDBJ databases">
        <authorList>
            <person name="Vera ALvarez R."/>
            <person name="Arias-Moreno D.M."/>
            <person name="Jimenez-Jacinto V."/>
            <person name="Jimenez-Bremont J.F."/>
            <person name="Swaminathan K."/>
            <person name="Moose S.P."/>
            <person name="Guerrero-Gonzalez M.L."/>
            <person name="Marino-Ramirez L."/>
            <person name="Landsman D."/>
            <person name="Rodriguez-Kessler M."/>
            <person name="Delgado-Sanchez P."/>
        </authorList>
    </citation>
    <scope>NUCLEOTIDE SEQUENCE</scope>
    <source>
        <tissue evidence="6">Cladode</tissue>
    </source>
</reference>
<keyword evidence="4" id="KW-0206">Cytoskeleton</keyword>
<accession>A0A7C8YW70</accession>
<dbReference type="GO" id="GO:0005737">
    <property type="term" value="C:cytoplasm"/>
    <property type="evidence" value="ECO:0007669"/>
    <property type="project" value="TreeGrafter"/>
</dbReference>
<dbReference type="Gene3D" id="1.20.58.1520">
    <property type="match status" value="1"/>
</dbReference>
<dbReference type="AlphaFoldDB" id="A0A7C8YW70"/>
<proteinExistence type="inferred from homology"/>
<protein>
    <submittedName>
        <fullName evidence="6">Uncharacterized protein</fullName>
    </submittedName>
</protein>
<name>A0A7C8YW70_OPUST</name>
<comment type="similarity">
    <text evidence="2">Belongs to the MAP65/ASE1 family.</text>
</comment>
<feature type="compositionally biased region" description="Polar residues" evidence="5">
    <location>
        <begin position="59"/>
        <end position="69"/>
    </location>
</feature>
<dbReference type="PANTHER" id="PTHR19321">
    <property type="entry name" value="PROTEIN REGULATOR OF CYTOKINESIS 1 PRC1-RELATED"/>
    <property type="match status" value="1"/>
</dbReference>
<dbReference type="GO" id="GO:0008017">
    <property type="term" value="F:microtubule binding"/>
    <property type="evidence" value="ECO:0007669"/>
    <property type="project" value="InterPro"/>
</dbReference>
<organism evidence="6">
    <name type="scientific">Opuntia streptacantha</name>
    <name type="common">Prickly pear cactus</name>
    <name type="synonym">Opuntia cardona</name>
    <dbReference type="NCBI Taxonomy" id="393608"/>
    <lineage>
        <taxon>Eukaryota</taxon>
        <taxon>Viridiplantae</taxon>
        <taxon>Streptophyta</taxon>
        <taxon>Embryophyta</taxon>
        <taxon>Tracheophyta</taxon>
        <taxon>Spermatophyta</taxon>
        <taxon>Magnoliopsida</taxon>
        <taxon>eudicotyledons</taxon>
        <taxon>Gunneridae</taxon>
        <taxon>Pentapetalae</taxon>
        <taxon>Caryophyllales</taxon>
        <taxon>Cactineae</taxon>
        <taxon>Cactaceae</taxon>
        <taxon>Opuntioideae</taxon>
        <taxon>Opuntia</taxon>
    </lineage>
</organism>
<feature type="region of interest" description="Disordered" evidence="5">
    <location>
        <begin position="44"/>
        <end position="102"/>
    </location>
</feature>
<dbReference type="GO" id="GO:0005874">
    <property type="term" value="C:microtubule"/>
    <property type="evidence" value="ECO:0007669"/>
    <property type="project" value="UniProtKB-KW"/>
</dbReference>
<comment type="subcellular location">
    <subcellularLocation>
        <location evidence="1">Cytoplasm</location>
        <location evidence="1">Cytoskeleton</location>
    </subcellularLocation>
</comment>
<dbReference type="GO" id="GO:0005819">
    <property type="term" value="C:spindle"/>
    <property type="evidence" value="ECO:0007669"/>
    <property type="project" value="TreeGrafter"/>
</dbReference>